<dbReference type="PANTHER" id="PTHR43792:SF1">
    <property type="entry name" value="N-ACETYLTRANSFERASE DOMAIN-CONTAINING PROTEIN"/>
    <property type="match status" value="1"/>
</dbReference>
<protein>
    <submittedName>
        <fullName evidence="2">GNAT family N-acetyltransferase</fullName>
        <ecNumber evidence="2">2.3.-.-</ecNumber>
    </submittedName>
</protein>
<comment type="caution">
    <text evidence="2">The sequence shown here is derived from an EMBL/GenBank/DDBJ whole genome shotgun (WGS) entry which is preliminary data.</text>
</comment>
<dbReference type="PANTHER" id="PTHR43792">
    <property type="entry name" value="GNAT FAMILY, PUTATIVE (AFU_ORTHOLOGUE AFUA_3G00765)-RELATED-RELATED"/>
    <property type="match status" value="1"/>
</dbReference>
<gene>
    <name evidence="2" type="ORF">AB6T85_12755</name>
</gene>
<name>A0ABV4E8M3_9GAMM</name>
<dbReference type="SUPFAM" id="SSF55729">
    <property type="entry name" value="Acyl-CoA N-acyltransferases (Nat)"/>
    <property type="match status" value="1"/>
</dbReference>
<proteinExistence type="predicted"/>
<dbReference type="PROSITE" id="PS51186">
    <property type="entry name" value="GNAT"/>
    <property type="match status" value="1"/>
</dbReference>
<evidence type="ECO:0000313" key="2">
    <source>
        <dbReference type="EMBL" id="MEY8771278.1"/>
    </source>
</evidence>
<feature type="domain" description="N-acetyltransferase" evidence="1">
    <location>
        <begin position="8"/>
        <end position="172"/>
    </location>
</feature>
<sequence>MQLTTERLLLEKLQPEDWSLFHEVHSDPVSMQFISAVPQLADIRQRFQTRLQPWQVTSLHMLCLTVRLRASGEAIGLIGANAEWTPWRQAEVGYSLLNRYTGKGYGSEALGAMAAYLLSQCRFHKLTAQVVEGNWPSRRVLEKNGFRLEGTLRENYLLRGEWVDDWLFGKLESD</sequence>
<dbReference type="Gene3D" id="3.40.630.30">
    <property type="match status" value="1"/>
</dbReference>
<dbReference type="InterPro" id="IPR000182">
    <property type="entry name" value="GNAT_dom"/>
</dbReference>
<evidence type="ECO:0000313" key="3">
    <source>
        <dbReference type="Proteomes" id="UP001565243"/>
    </source>
</evidence>
<accession>A0ABV4E8M3</accession>
<dbReference type="RefSeq" id="WP_253459546.1">
    <property type="nucleotide sequence ID" value="NZ_JBGFFX010000007.1"/>
</dbReference>
<dbReference type="GO" id="GO:0016746">
    <property type="term" value="F:acyltransferase activity"/>
    <property type="evidence" value="ECO:0007669"/>
    <property type="project" value="UniProtKB-KW"/>
</dbReference>
<dbReference type="Pfam" id="PF13302">
    <property type="entry name" value="Acetyltransf_3"/>
    <property type="match status" value="1"/>
</dbReference>
<keyword evidence="2" id="KW-0808">Transferase</keyword>
<organism evidence="2 3">
    <name type="scientific">Erwinia aeris</name>
    <dbReference type="NCBI Taxonomy" id="3239803"/>
    <lineage>
        <taxon>Bacteria</taxon>
        <taxon>Pseudomonadati</taxon>
        <taxon>Pseudomonadota</taxon>
        <taxon>Gammaproteobacteria</taxon>
        <taxon>Enterobacterales</taxon>
        <taxon>Erwiniaceae</taxon>
        <taxon>Erwinia</taxon>
    </lineage>
</organism>
<reference evidence="2 3" key="1">
    <citation type="submission" date="2024-07" db="EMBL/GenBank/DDBJ databases">
        <authorList>
            <person name="Hebao G."/>
        </authorList>
    </citation>
    <scope>NUCLEOTIDE SEQUENCE [LARGE SCALE GENOMIC DNA]</scope>
    <source>
        <strain evidence="2 3">ACCC 02193</strain>
    </source>
</reference>
<dbReference type="InterPro" id="IPR016181">
    <property type="entry name" value="Acyl_CoA_acyltransferase"/>
</dbReference>
<dbReference type="EMBL" id="JBGFFX010000007">
    <property type="protein sequence ID" value="MEY8771278.1"/>
    <property type="molecule type" value="Genomic_DNA"/>
</dbReference>
<dbReference type="Proteomes" id="UP001565243">
    <property type="component" value="Unassembled WGS sequence"/>
</dbReference>
<keyword evidence="3" id="KW-1185">Reference proteome</keyword>
<evidence type="ECO:0000259" key="1">
    <source>
        <dbReference type="PROSITE" id="PS51186"/>
    </source>
</evidence>
<keyword evidence="2" id="KW-0012">Acyltransferase</keyword>
<dbReference type="EC" id="2.3.-.-" evidence="2"/>
<dbReference type="InterPro" id="IPR051531">
    <property type="entry name" value="N-acetyltransferase"/>
</dbReference>